<evidence type="ECO:0000313" key="2">
    <source>
        <dbReference type="Proteomes" id="UP001732700"/>
    </source>
</evidence>
<sequence length="290" mass="31970">MRSVGRTNTSVAVEEVSQVFKVEMSGDEFEKRHQFKGLNLRENQPSETSASAASTNFLGNNLRTTKCDNMCAHTPWLIDSSASRHMAGSNREFTHSIPSKIKENIKLADGSTQMVIGSGTVNCGSNLTLASILHVPSFPLNLLSVSCITKDLNCAAIFLPYECIFQELGTGRKLGMRSLHDGLYYLDNDASHAVAAALPLTPLEELLLQHRRLGHLSFVTMSQLYPDLYSKVSKEKLVCDACQYGKQTRSSYSSPDNRSDVPLQTIHSDVWGPSGVVSLNGYHYFVTFID</sequence>
<dbReference type="EnsemblPlants" id="AVESA.00010b.r2.4AG0587780.1">
    <property type="protein sequence ID" value="AVESA.00010b.r2.4AG0587780.1.CDS.1"/>
    <property type="gene ID" value="AVESA.00010b.r2.4AG0587780"/>
</dbReference>
<name>A0ACD5WAE1_AVESA</name>
<keyword evidence="2" id="KW-1185">Reference proteome</keyword>
<organism evidence="1 2">
    <name type="scientific">Avena sativa</name>
    <name type="common">Oat</name>
    <dbReference type="NCBI Taxonomy" id="4498"/>
    <lineage>
        <taxon>Eukaryota</taxon>
        <taxon>Viridiplantae</taxon>
        <taxon>Streptophyta</taxon>
        <taxon>Embryophyta</taxon>
        <taxon>Tracheophyta</taxon>
        <taxon>Spermatophyta</taxon>
        <taxon>Magnoliopsida</taxon>
        <taxon>Liliopsida</taxon>
        <taxon>Poales</taxon>
        <taxon>Poaceae</taxon>
        <taxon>BOP clade</taxon>
        <taxon>Pooideae</taxon>
        <taxon>Poodae</taxon>
        <taxon>Poeae</taxon>
        <taxon>Poeae Chloroplast Group 1 (Aveneae type)</taxon>
        <taxon>Aveninae</taxon>
        <taxon>Avena</taxon>
    </lineage>
</organism>
<evidence type="ECO:0000313" key="1">
    <source>
        <dbReference type="EnsemblPlants" id="AVESA.00010b.r2.4AG0587780.1.CDS.1"/>
    </source>
</evidence>
<proteinExistence type="predicted"/>
<dbReference type="Proteomes" id="UP001732700">
    <property type="component" value="Chromosome 4A"/>
</dbReference>
<reference evidence="1" key="1">
    <citation type="submission" date="2021-05" db="EMBL/GenBank/DDBJ databases">
        <authorList>
            <person name="Scholz U."/>
            <person name="Mascher M."/>
            <person name="Fiebig A."/>
        </authorList>
    </citation>
    <scope>NUCLEOTIDE SEQUENCE [LARGE SCALE GENOMIC DNA]</scope>
</reference>
<protein>
    <submittedName>
        <fullName evidence="1">Uncharacterized protein</fullName>
    </submittedName>
</protein>
<reference evidence="1" key="2">
    <citation type="submission" date="2025-09" db="UniProtKB">
        <authorList>
            <consortium name="EnsemblPlants"/>
        </authorList>
    </citation>
    <scope>IDENTIFICATION</scope>
</reference>
<accession>A0ACD5WAE1</accession>